<dbReference type="GeneTree" id="ENSGT00940000166231"/>
<dbReference type="AlphaFoldDB" id="A0A9L0RS76"/>
<reference evidence="1 2" key="1">
    <citation type="journal article" date="2009" name="Science">
        <title>Genome sequence, comparative analysis, and population genetics of the domestic horse.</title>
        <authorList>
            <consortium name="Broad Institute Genome Sequencing Platform"/>
            <consortium name="Broad Institute Whole Genome Assembly Team"/>
            <person name="Wade C.M."/>
            <person name="Giulotto E."/>
            <person name="Sigurdsson S."/>
            <person name="Zoli M."/>
            <person name="Gnerre S."/>
            <person name="Imsland F."/>
            <person name="Lear T.L."/>
            <person name="Adelson D.L."/>
            <person name="Bailey E."/>
            <person name="Bellone R.R."/>
            <person name="Bloecker H."/>
            <person name="Distl O."/>
            <person name="Edgar R.C."/>
            <person name="Garber M."/>
            <person name="Leeb T."/>
            <person name="Mauceli E."/>
            <person name="MacLeod J.N."/>
            <person name="Penedo M.C.T."/>
            <person name="Raison J.M."/>
            <person name="Sharpe T."/>
            <person name="Vogel J."/>
            <person name="Andersson L."/>
            <person name="Antczak D.F."/>
            <person name="Biagi T."/>
            <person name="Binns M.M."/>
            <person name="Chowdhary B.P."/>
            <person name="Coleman S.J."/>
            <person name="Della Valle G."/>
            <person name="Fryc S."/>
            <person name="Guerin G."/>
            <person name="Hasegawa T."/>
            <person name="Hill E.W."/>
            <person name="Jurka J."/>
            <person name="Kiialainen A."/>
            <person name="Lindgren G."/>
            <person name="Liu J."/>
            <person name="Magnani E."/>
            <person name="Mickelson J.R."/>
            <person name="Murray J."/>
            <person name="Nergadze S.G."/>
            <person name="Onofrio R."/>
            <person name="Pedroni S."/>
            <person name="Piras M.F."/>
            <person name="Raudsepp T."/>
            <person name="Rocchi M."/>
            <person name="Roeed K.H."/>
            <person name="Ryder O.A."/>
            <person name="Searle S."/>
            <person name="Skow L."/>
            <person name="Swinburne J.E."/>
            <person name="Syvaenen A.C."/>
            <person name="Tozaki T."/>
            <person name="Valberg S.J."/>
            <person name="Vaudin M."/>
            <person name="White J.R."/>
            <person name="Zody M.C."/>
            <person name="Lander E.S."/>
            <person name="Lindblad-Toh K."/>
        </authorList>
    </citation>
    <scope>NUCLEOTIDE SEQUENCE [LARGE SCALE GENOMIC DNA]</scope>
    <source>
        <strain evidence="1 2">Thoroughbred</strain>
    </source>
</reference>
<evidence type="ECO:0000313" key="1">
    <source>
        <dbReference type="Ensembl" id="ENSECAP00000065581.1"/>
    </source>
</evidence>
<keyword evidence="2" id="KW-1185">Reference proteome</keyword>
<proteinExistence type="predicted"/>
<dbReference type="Proteomes" id="UP000002281">
    <property type="component" value="Chromosome 10"/>
</dbReference>
<reference evidence="1" key="3">
    <citation type="submission" date="2025-09" db="UniProtKB">
        <authorList>
            <consortium name="Ensembl"/>
        </authorList>
    </citation>
    <scope>IDENTIFICATION</scope>
    <source>
        <strain evidence="1">Thoroughbred</strain>
    </source>
</reference>
<dbReference type="Ensembl" id="ENSECAT00000094075.1">
    <property type="protein sequence ID" value="ENSECAP00000065581.1"/>
    <property type="gene ID" value="ENSECAG00000036482.2"/>
</dbReference>
<dbReference type="InterPro" id="IPR009079">
    <property type="entry name" value="4_helix_cytokine-like_core"/>
</dbReference>
<sequence length="304" mass="33369">NPLSQNLPPFQSPLPQNLPFLGIPFPSEPPLPSHCLPWNSPPLEFPTQRPSVQNPLLQGPYLESLFLQNPPNNLFTLQNLPPLQAPPYRILHPQPPPTPSHLRNLGVELPPDFPPTQDAPFPAKKLLSQGYRKPTVASVSLAALGLGSKVQKGLWPRTRESLGMGRVPIWPLWTIVLLMRPLGGLGPPLCPREPFYFLLAIMKMLGNKNDGTLYTPDDFSVCPAETLGCFRLELSVIGFEEGPSVEIAVFRLQRLLDALGSRLWGTGPGPCPPCEGHPQRPVPLFLAKLLELLQGACARHLPSA</sequence>
<protein>
    <submittedName>
        <fullName evidence="1">Uncharacterized protein</fullName>
    </submittedName>
</protein>
<accession>A0A9L0RS76</accession>
<name>A0A9L0RS76_HORSE</name>
<evidence type="ECO:0000313" key="2">
    <source>
        <dbReference type="Proteomes" id="UP000002281"/>
    </source>
</evidence>
<dbReference type="Gene3D" id="1.20.1250.70">
    <property type="entry name" value="Interleukin-15/Interleukin-21"/>
    <property type="match status" value="1"/>
</dbReference>
<dbReference type="SUPFAM" id="SSF47266">
    <property type="entry name" value="4-helical cytokines"/>
    <property type="match status" value="1"/>
</dbReference>
<reference evidence="1" key="2">
    <citation type="submission" date="2025-08" db="UniProtKB">
        <authorList>
            <consortium name="Ensembl"/>
        </authorList>
    </citation>
    <scope>IDENTIFICATION</scope>
    <source>
        <strain evidence="1">Thoroughbred</strain>
    </source>
</reference>
<organism evidence="1 2">
    <name type="scientific">Equus caballus</name>
    <name type="common">Horse</name>
    <dbReference type="NCBI Taxonomy" id="9796"/>
    <lineage>
        <taxon>Eukaryota</taxon>
        <taxon>Metazoa</taxon>
        <taxon>Chordata</taxon>
        <taxon>Craniata</taxon>
        <taxon>Vertebrata</taxon>
        <taxon>Euteleostomi</taxon>
        <taxon>Mammalia</taxon>
        <taxon>Eutheria</taxon>
        <taxon>Laurasiatheria</taxon>
        <taxon>Perissodactyla</taxon>
        <taxon>Equidae</taxon>
        <taxon>Equus</taxon>
    </lineage>
</organism>